<dbReference type="InterPro" id="IPR056463">
    <property type="entry name" value="DUF7373_C"/>
</dbReference>
<dbReference type="PROSITE" id="PS51257">
    <property type="entry name" value="PROKAR_LIPOPROTEIN"/>
    <property type="match status" value="1"/>
</dbReference>
<evidence type="ECO:0000259" key="3">
    <source>
        <dbReference type="Pfam" id="PF24092"/>
    </source>
</evidence>
<organism evidence="4 5">
    <name type="scientific">Tsukamurella conjunctivitidis</name>
    <dbReference type="NCBI Taxonomy" id="2592068"/>
    <lineage>
        <taxon>Bacteria</taxon>
        <taxon>Bacillati</taxon>
        <taxon>Actinomycetota</taxon>
        <taxon>Actinomycetes</taxon>
        <taxon>Mycobacteriales</taxon>
        <taxon>Tsukamurellaceae</taxon>
        <taxon>Tsukamurella</taxon>
    </lineage>
</organism>
<gene>
    <name evidence="4" type="ORF">FK530_01510</name>
</gene>
<sequence>MKAGPNPLAALAAASLLLAGCSTTVVGTPVADPAAVPKPETGSFGTTVRTLGPTAQADGEALEGFRMAETIPRIDGIDPAMHYRGQVKSTARASIREGVGLAFGKAAADVIGTKPEVWVTVAATSLVQGAKYDAKARENRAQVAVMRMASPDDARAVVGPGLRAVERAVTGEGVDKVEARIPGYDAAVAYTESYPFTGDFRSAFLAYKQYVIGVQGTFSVDQIRTYFDRQTTALDGFRPTPVEKVTTLQRDAEGVARLTLAPAQGDGGYALPARTALLGQTDVTRSEKTFAAAGVDVLGVGGSTVYRARDAEGAQHVLAEFLDENSKAFTEVETEKVTGAPGATCLTYAPYEGSNSRATWCAIAVGRYMTEISSSQRRLAVQGIGAAYLVLRDAK</sequence>
<evidence type="ECO:0000259" key="2">
    <source>
        <dbReference type="Pfam" id="PF24088"/>
    </source>
</evidence>
<dbReference type="AlphaFoldDB" id="A0A5C5S574"/>
<keyword evidence="5" id="KW-1185">Reference proteome</keyword>
<comment type="caution">
    <text evidence="4">The sequence shown here is derived from an EMBL/GenBank/DDBJ whole genome shotgun (WGS) entry which is preliminary data.</text>
</comment>
<feature type="chain" id="PRO_5039290334" description="Lipoprotein" evidence="1">
    <location>
        <begin position="28"/>
        <end position="395"/>
    </location>
</feature>
<reference evidence="4 5" key="1">
    <citation type="submission" date="2019-06" db="EMBL/GenBank/DDBJ databases">
        <title>Tsukamurella conjunctivitidis sp. nov., Tsukamurella assacharolytica sp. nov. and Tsukamurella sputae sp. nov. isolated from patients with conjunctivitis, bacteraemia (lymphoma) and respiratory infection (sputum) in Hong Kong.</title>
        <authorList>
            <person name="Teng J.L.L."/>
            <person name="Lee H.H."/>
            <person name="Fong J.Y.H."/>
            <person name="Fok K.M.N."/>
            <person name="Lau S.K.P."/>
            <person name="Woo P.C.Y."/>
        </authorList>
    </citation>
    <scope>NUCLEOTIDE SEQUENCE [LARGE SCALE GENOMIC DNA]</scope>
    <source>
        <strain evidence="4 5">HKU72</strain>
    </source>
</reference>
<evidence type="ECO:0008006" key="6">
    <source>
        <dbReference type="Google" id="ProtNLM"/>
    </source>
</evidence>
<keyword evidence="1" id="KW-0732">Signal</keyword>
<feature type="domain" description="DUF7373" evidence="2">
    <location>
        <begin position="54"/>
        <end position="249"/>
    </location>
</feature>
<feature type="domain" description="DUF7373" evidence="3">
    <location>
        <begin position="273"/>
        <end position="393"/>
    </location>
</feature>
<evidence type="ECO:0000313" key="4">
    <source>
        <dbReference type="EMBL" id="TWS30577.1"/>
    </source>
</evidence>
<dbReference type="EMBL" id="VIGX01000001">
    <property type="protein sequence ID" value="TWS30577.1"/>
    <property type="molecule type" value="Genomic_DNA"/>
</dbReference>
<dbReference type="Pfam" id="PF24088">
    <property type="entry name" value="DUF7373"/>
    <property type="match status" value="1"/>
</dbReference>
<dbReference type="InterPro" id="IPR055797">
    <property type="entry name" value="DUF7373"/>
</dbReference>
<protein>
    <recommendedName>
        <fullName evidence="6">Lipoprotein</fullName>
    </recommendedName>
</protein>
<accession>A0A5C5S574</accession>
<dbReference type="Pfam" id="PF24092">
    <property type="entry name" value="DUF7373_C"/>
    <property type="match status" value="1"/>
</dbReference>
<evidence type="ECO:0000313" key="5">
    <source>
        <dbReference type="Proteomes" id="UP000319375"/>
    </source>
</evidence>
<dbReference type="RefSeq" id="WP_146485213.1">
    <property type="nucleotide sequence ID" value="NZ_VIGX01000001.1"/>
</dbReference>
<dbReference type="OrthoDB" id="4398318at2"/>
<dbReference type="Proteomes" id="UP000319375">
    <property type="component" value="Unassembled WGS sequence"/>
</dbReference>
<feature type="signal peptide" evidence="1">
    <location>
        <begin position="1"/>
        <end position="27"/>
    </location>
</feature>
<evidence type="ECO:0000256" key="1">
    <source>
        <dbReference type="SAM" id="SignalP"/>
    </source>
</evidence>
<name>A0A5C5S574_9ACTN</name>
<proteinExistence type="predicted"/>